<evidence type="ECO:0000256" key="8">
    <source>
        <dbReference type="ARBA" id="ARBA00022982"/>
    </source>
</evidence>
<evidence type="ECO:0000256" key="11">
    <source>
        <dbReference type="ARBA" id="ARBA00023136"/>
    </source>
</evidence>
<evidence type="ECO:0000313" key="14">
    <source>
        <dbReference type="Proteomes" id="UP000317043"/>
    </source>
</evidence>
<dbReference type="GO" id="GO:0070069">
    <property type="term" value="C:cytochrome complex"/>
    <property type="evidence" value="ECO:0007669"/>
    <property type="project" value="TreeGrafter"/>
</dbReference>
<feature type="transmembrane region" description="Helical" evidence="12">
    <location>
        <begin position="194"/>
        <end position="216"/>
    </location>
</feature>
<comment type="similarity">
    <text evidence="2">Belongs to the cytochrome ubiquinol oxidase subunit 2 family.</text>
</comment>
<feature type="transmembrane region" description="Helical" evidence="12">
    <location>
        <begin position="222"/>
        <end position="240"/>
    </location>
</feature>
<dbReference type="PIRSF" id="PIRSF000267">
    <property type="entry name" value="Cyt_oxidse_sub2"/>
    <property type="match status" value="1"/>
</dbReference>
<feature type="transmembrane region" description="Helical" evidence="12">
    <location>
        <begin position="56"/>
        <end position="75"/>
    </location>
</feature>
<evidence type="ECO:0000256" key="6">
    <source>
        <dbReference type="ARBA" id="ARBA00022692"/>
    </source>
</evidence>
<keyword evidence="3" id="KW-0813">Transport</keyword>
<dbReference type="NCBIfam" id="TIGR00203">
    <property type="entry name" value="cydB"/>
    <property type="match status" value="1"/>
</dbReference>
<feature type="transmembrane region" description="Helical" evidence="12">
    <location>
        <begin position="163"/>
        <end position="182"/>
    </location>
</feature>
<organism evidence="13 14">
    <name type="scientific">Stackebrandtia endophytica</name>
    <dbReference type="NCBI Taxonomy" id="1496996"/>
    <lineage>
        <taxon>Bacteria</taxon>
        <taxon>Bacillati</taxon>
        <taxon>Actinomycetota</taxon>
        <taxon>Actinomycetes</taxon>
        <taxon>Glycomycetales</taxon>
        <taxon>Glycomycetaceae</taxon>
        <taxon>Stackebrandtia</taxon>
    </lineage>
</organism>
<evidence type="ECO:0000256" key="2">
    <source>
        <dbReference type="ARBA" id="ARBA00007543"/>
    </source>
</evidence>
<dbReference type="OrthoDB" id="9776710at2"/>
<evidence type="ECO:0000256" key="9">
    <source>
        <dbReference type="ARBA" id="ARBA00022989"/>
    </source>
</evidence>
<evidence type="ECO:0000256" key="12">
    <source>
        <dbReference type="SAM" id="Phobius"/>
    </source>
</evidence>
<proteinExistence type="inferred from homology"/>
<dbReference type="InterPro" id="IPR003317">
    <property type="entry name" value="Cyt-d_oxidase_su2"/>
</dbReference>
<evidence type="ECO:0000256" key="10">
    <source>
        <dbReference type="ARBA" id="ARBA00023004"/>
    </source>
</evidence>
<feature type="transmembrane region" description="Helical" evidence="12">
    <location>
        <begin position="6"/>
        <end position="35"/>
    </location>
</feature>
<keyword evidence="14" id="KW-1185">Reference proteome</keyword>
<keyword evidence="10" id="KW-0408">Iron</keyword>
<evidence type="ECO:0000313" key="13">
    <source>
        <dbReference type="EMBL" id="TQL74529.1"/>
    </source>
</evidence>
<evidence type="ECO:0000256" key="1">
    <source>
        <dbReference type="ARBA" id="ARBA00004651"/>
    </source>
</evidence>
<dbReference type="Pfam" id="PF02322">
    <property type="entry name" value="Cyt_bd_oxida_II"/>
    <property type="match status" value="1"/>
</dbReference>
<dbReference type="PANTHER" id="PTHR43141:SF5">
    <property type="entry name" value="CYTOCHROME BD-I UBIQUINOL OXIDASE SUBUNIT 2"/>
    <property type="match status" value="1"/>
</dbReference>
<dbReference type="InParanoid" id="A0A543APN6"/>
<dbReference type="GO" id="GO:0009055">
    <property type="term" value="F:electron transfer activity"/>
    <property type="evidence" value="ECO:0007669"/>
    <property type="project" value="TreeGrafter"/>
</dbReference>
<reference evidence="13 14" key="1">
    <citation type="submission" date="2019-06" db="EMBL/GenBank/DDBJ databases">
        <title>Sequencing the genomes of 1000 actinobacteria strains.</title>
        <authorList>
            <person name="Klenk H.-P."/>
        </authorList>
    </citation>
    <scope>NUCLEOTIDE SEQUENCE [LARGE SCALE GENOMIC DNA]</scope>
    <source>
        <strain evidence="13 14">DSM 45928</strain>
    </source>
</reference>
<keyword evidence="8" id="KW-0249">Electron transport</keyword>
<comment type="subcellular location">
    <subcellularLocation>
        <location evidence="1">Cell membrane</location>
        <topology evidence="1">Multi-pass membrane protein</topology>
    </subcellularLocation>
</comment>
<dbReference type="FunCoup" id="A0A543APN6">
    <property type="interactions" value="80"/>
</dbReference>
<feature type="transmembrane region" description="Helical" evidence="12">
    <location>
        <begin position="81"/>
        <end position="98"/>
    </location>
</feature>
<keyword evidence="5" id="KW-0349">Heme</keyword>
<feature type="transmembrane region" description="Helical" evidence="12">
    <location>
        <begin position="247"/>
        <end position="273"/>
    </location>
</feature>
<name>A0A543APN6_9ACTN</name>
<dbReference type="RefSeq" id="WP_142033712.1">
    <property type="nucleotide sequence ID" value="NZ_JBHTGS010000002.1"/>
</dbReference>
<evidence type="ECO:0000256" key="5">
    <source>
        <dbReference type="ARBA" id="ARBA00022617"/>
    </source>
</evidence>
<evidence type="ECO:0000256" key="3">
    <source>
        <dbReference type="ARBA" id="ARBA00022448"/>
    </source>
</evidence>
<keyword evidence="11 12" id="KW-0472">Membrane</keyword>
<sequence>MDLPTLWFIIIAFFWTGYFILEGFDFGVGGLLFTLGRTPRTRAAMIKTIGPVWDGNEVWLIVAAGATFAAFPAWYATLFSAFYLPMLAILVTIIIRAVGLEYRNKRTDPTWQYRWDLAIAVGSIATAFSWGVVFANLIAGIAIDASGNYAAGTLDLINPYALLGGAVTTTLFLTHGAVFLALKTTGELREQAAAIATRIGLAAAVVTVTFLTWTVLTHRDTTATILSILAVVAFTVALVANHRRREGIAFTATTVTIAAAVSSLFVTLFPNVLPSSLDPRWHLTMVDTASSPYTLQIMTIVAAVITPVVLLYQGWTYWVFRKRVTADPVTE</sequence>
<feature type="transmembrane region" description="Helical" evidence="12">
    <location>
        <begin position="293"/>
        <end position="312"/>
    </location>
</feature>
<protein>
    <submittedName>
        <fullName evidence="13">Cytochrome bd-I ubiquinol oxidase subunit 2 apoprotein</fullName>
    </submittedName>
</protein>
<keyword evidence="7" id="KW-0479">Metal-binding</keyword>
<dbReference type="EMBL" id="VFOW01000001">
    <property type="protein sequence ID" value="TQL74529.1"/>
    <property type="molecule type" value="Genomic_DNA"/>
</dbReference>
<feature type="transmembrane region" description="Helical" evidence="12">
    <location>
        <begin position="119"/>
        <end position="143"/>
    </location>
</feature>
<comment type="caution">
    <text evidence="13">The sequence shown here is derived from an EMBL/GenBank/DDBJ whole genome shotgun (WGS) entry which is preliminary data.</text>
</comment>
<keyword evidence="9 12" id="KW-1133">Transmembrane helix</keyword>
<evidence type="ECO:0000256" key="4">
    <source>
        <dbReference type="ARBA" id="ARBA00022475"/>
    </source>
</evidence>
<keyword evidence="4" id="KW-1003">Cell membrane</keyword>
<dbReference type="Proteomes" id="UP000317043">
    <property type="component" value="Unassembled WGS sequence"/>
</dbReference>
<evidence type="ECO:0000256" key="7">
    <source>
        <dbReference type="ARBA" id="ARBA00022723"/>
    </source>
</evidence>
<accession>A0A543APN6</accession>
<dbReference type="GO" id="GO:0046872">
    <property type="term" value="F:metal ion binding"/>
    <property type="evidence" value="ECO:0007669"/>
    <property type="project" value="UniProtKB-KW"/>
</dbReference>
<dbReference type="PANTHER" id="PTHR43141">
    <property type="entry name" value="CYTOCHROME BD2 SUBUNIT II"/>
    <property type="match status" value="1"/>
</dbReference>
<dbReference type="GO" id="GO:0016682">
    <property type="term" value="F:oxidoreductase activity, acting on diphenols and related substances as donors, oxygen as acceptor"/>
    <property type="evidence" value="ECO:0007669"/>
    <property type="project" value="TreeGrafter"/>
</dbReference>
<dbReference type="GO" id="GO:0005886">
    <property type="term" value="C:plasma membrane"/>
    <property type="evidence" value="ECO:0007669"/>
    <property type="project" value="UniProtKB-SubCell"/>
</dbReference>
<keyword evidence="6 12" id="KW-0812">Transmembrane</keyword>
<gene>
    <name evidence="13" type="ORF">FB566_0012</name>
</gene>
<dbReference type="AlphaFoldDB" id="A0A543APN6"/>
<dbReference type="GO" id="GO:0019646">
    <property type="term" value="P:aerobic electron transport chain"/>
    <property type="evidence" value="ECO:0007669"/>
    <property type="project" value="TreeGrafter"/>
</dbReference>